<evidence type="ECO:0000256" key="3">
    <source>
        <dbReference type="ARBA" id="ARBA00022722"/>
    </source>
</evidence>
<evidence type="ECO:0000259" key="8">
    <source>
        <dbReference type="PROSITE" id="PS50878"/>
    </source>
</evidence>
<dbReference type="GO" id="GO:0004519">
    <property type="term" value="F:endonuclease activity"/>
    <property type="evidence" value="ECO:0007669"/>
    <property type="project" value="UniProtKB-KW"/>
</dbReference>
<dbReference type="Gene3D" id="3.10.10.10">
    <property type="entry name" value="HIV Type 1 Reverse Transcriptase, subunit A, domain 1"/>
    <property type="match status" value="1"/>
</dbReference>
<dbReference type="CDD" id="cd01647">
    <property type="entry name" value="RT_LTR"/>
    <property type="match status" value="1"/>
</dbReference>
<accession>A0A388L4W0</accession>
<dbReference type="Pfam" id="PF00078">
    <property type="entry name" value="RVT_1"/>
    <property type="match status" value="1"/>
</dbReference>
<dbReference type="Gramene" id="GBG77341">
    <property type="protein sequence ID" value="GBG77341"/>
    <property type="gene ID" value="CBR_g23673"/>
</dbReference>
<reference evidence="9 10" key="1">
    <citation type="journal article" date="2018" name="Cell">
        <title>The Chara Genome: Secondary Complexity and Implications for Plant Terrestrialization.</title>
        <authorList>
            <person name="Nishiyama T."/>
            <person name="Sakayama H."/>
            <person name="Vries J.D."/>
            <person name="Buschmann H."/>
            <person name="Saint-Marcoux D."/>
            <person name="Ullrich K.K."/>
            <person name="Haas F.B."/>
            <person name="Vanderstraeten L."/>
            <person name="Becker D."/>
            <person name="Lang D."/>
            <person name="Vosolsobe S."/>
            <person name="Rombauts S."/>
            <person name="Wilhelmsson P.K.I."/>
            <person name="Janitza P."/>
            <person name="Kern R."/>
            <person name="Heyl A."/>
            <person name="Rumpler F."/>
            <person name="Villalobos L.I.A.C."/>
            <person name="Clay J.M."/>
            <person name="Skokan R."/>
            <person name="Toyoda A."/>
            <person name="Suzuki Y."/>
            <person name="Kagoshima H."/>
            <person name="Schijlen E."/>
            <person name="Tajeshwar N."/>
            <person name="Catarino B."/>
            <person name="Hetherington A.J."/>
            <person name="Saltykova A."/>
            <person name="Bonnot C."/>
            <person name="Breuninger H."/>
            <person name="Symeonidi A."/>
            <person name="Radhakrishnan G.V."/>
            <person name="Van Nieuwerburgh F."/>
            <person name="Deforce D."/>
            <person name="Chang C."/>
            <person name="Karol K.G."/>
            <person name="Hedrich R."/>
            <person name="Ulvskov P."/>
            <person name="Glockner G."/>
            <person name="Delwiche C.F."/>
            <person name="Petrasek J."/>
            <person name="Van de Peer Y."/>
            <person name="Friml J."/>
            <person name="Beilby M."/>
            <person name="Dolan L."/>
            <person name="Kohara Y."/>
            <person name="Sugano S."/>
            <person name="Fujiyama A."/>
            <person name="Delaux P.-M."/>
            <person name="Quint M."/>
            <person name="TheiBen G."/>
            <person name="Hagemann M."/>
            <person name="Harholt J."/>
            <person name="Dunand C."/>
            <person name="Zachgo S."/>
            <person name="Langdale J."/>
            <person name="Maumus F."/>
            <person name="Straeten D.V.D."/>
            <person name="Gould S.B."/>
            <person name="Rensing S.A."/>
        </authorList>
    </citation>
    <scope>NUCLEOTIDE SEQUENCE [LARGE SCALE GENOMIC DNA]</scope>
    <source>
        <strain evidence="9 10">S276</strain>
    </source>
</reference>
<dbReference type="PROSITE" id="PS50878">
    <property type="entry name" value="RT_POL"/>
    <property type="match status" value="1"/>
</dbReference>
<proteinExistence type="predicted"/>
<gene>
    <name evidence="9" type="ORF">CBR_g23673</name>
</gene>
<evidence type="ECO:0000256" key="5">
    <source>
        <dbReference type="ARBA" id="ARBA00022801"/>
    </source>
</evidence>
<dbReference type="AlphaFoldDB" id="A0A388L4W0"/>
<feature type="domain" description="Reverse transcriptase" evidence="8">
    <location>
        <begin position="122"/>
        <end position="311"/>
    </location>
</feature>
<dbReference type="InterPro" id="IPR043502">
    <property type="entry name" value="DNA/RNA_pol_sf"/>
</dbReference>
<comment type="caution">
    <text evidence="9">The sequence shown here is derived from an EMBL/GenBank/DDBJ whole genome shotgun (WGS) entry which is preliminary data.</text>
</comment>
<dbReference type="PANTHER" id="PTHR37984">
    <property type="entry name" value="PROTEIN CBG26694"/>
    <property type="match status" value="1"/>
</dbReference>
<dbReference type="InterPro" id="IPR050951">
    <property type="entry name" value="Retrovirus_Pol_polyprotein"/>
</dbReference>
<evidence type="ECO:0000256" key="7">
    <source>
        <dbReference type="SAM" id="MobiDB-lite"/>
    </source>
</evidence>
<dbReference type="InterPro" id="IPR000477">
    <property type="entry name" value="RT_dom"/>
</dbReference>
<organism evidence="9 10">
    <name type="scientific">Chara braunii</name>
    <name type="common">Braun's stonewort</name>
    <dbReference type="NCBI Taxonomy" id="69332"/>
    <lineage>
        <taxon>Eukaryota</taxon>
        <taxon>Viridiplantae</taxon>
        <taxon>Streptophyta</taxon>
        <taxon>Charophyceae</taxon>
        <taxon>Charales</taxon>
        <taxon>Characeae</taxon>
        <taxon>Chara</taxon>
    </lineage>
</organism>
<keyword evidence="10" id="KW-1185">Reference proteome</keyword>
<dbReference type="InterPro" id="IPR043128">
    <property type="entry name" value="Rev_trsase/Diguanyl_cyclase"/>
</dbReference>
<keyword evidence="2" id="KW-0548">Nucleotidyltransferase</keyword>
<dbReference type="GO" id="GO:0016787">
    <property type="term" value="F:hydrolase activity"/>
    <property type="evidence" value="ECO:0007669"/>
    <property type="project" value="UniProtKB-KW"/>
</dbReference>
<feature type="compositionally biased region" description="Acidic residues" evidence="7">
    <location>
        <begin position="659"/>
        <end position="670"/>
    </location>
</feature>
<feature type="compositionally biased region" description="Basic and acidic residues" evidence="7">
    <location>
        <begin position="671"/>
        <end position="680"/>
    </location>
</feature>
<sequence>MISPAESQMIATVFSVRTSSSVFSSVHERRERPVDWINMPLNMSGESTIPLPSHVPAEFRKLLICVLNGCAEVRSVHDNDIGLTSVIEHAILTGDHPPISCAPYRYSSAQRVAAFQRIKEFEANGWIEPAIGPWSFPVVIIPKKAGGIHICIDYRKLNDITIKDVYPLPQIDELLDAIGSARFFSKFDVRHGFIHLLLREEDRPQTTFVLFEGMWQWIRCPMGICNAPATFQRAMNMAFQNFVRKTRLAQSIINYCVIVYMDDILVYSSSYEGHVQHIEWAMHALRDSGLKVALEKCQFFLTTISFLGHVVTDKGLQQEPQKVAAVRDAPVPTTITQIHAFLGLASYYRRFIKGFAAIAGSLTNLLRKDQPLIWTPECDRAFSKLKAALISTLVLIRPDTEKPFVLITDWQLEAISTILAQVGPRGLESVVEYASKSVPACKRNYAAPTGECYAALWGISHFRAYLYGRKFTLVTDHEPLLALKKSKDYSGMIGRWATVLQSMDFDIRHRKHERHGNADGLTRLHKPEKVLKSEEVIPWNEPEQKIGPQYDQVEILSKQTSHVTTTAGFTGDISSVNPQRHTAILASVREWTEQVSNVWQHVLDREGYNIIPISASDLDGIRRAPRYATIAAEYLKPYEIIPYAFYPRAEEVVIDDYDNEEEDNDEETSEEGSHSEHSEGELSEEEEKEEGTGSKREAPPEEAMRTGMKAEDPEAA</sequence>
<dbReference type="FunFam" id="3.30.70.270:FF:000020">
    <property type="entry name" value="Transposon Tf2-6 polyprotein-like Protein"/>
    <property type="match status" value="1"/>
</dbReference>
<dbReference type="CDD" id="cd09274">
    <property type="entry name" value="RNase_HI_RT_Ty3"/>
    <property type="match status" value="1"/>
</dbReference>
<dbReference type="Proteomes" id="UP000265515">
    <property type="component" value="Unassembled WGS sequence"/>
</dbReference>
<evidence type="ECO:0000256" key="1">
    <source>
        <dbReference type="ARBA" id="ARBA00022679"/>
    </source>
</evidence>
<feature type="compositionally biased region" description="Basic and acidic residues" evidence="7">
    <location>
        <begin position="690"/>
        <end position="716"/>
    </location>
</feature>
<keyword evidence="5" id="KW-0378">Hydrolase</keyword>
<feature type="region of interest" description="Disordered" evidence="7">
    <location>
        <begin position="659"/>
        <end position="716"/>
    </location>
</feature>
<evidence type="ECO:0000313" key="10">
    <source>
        <dbReference type="Proteomes" id="UP000265515"/>
    </source>
</evidence>
<dbReference type="SUPFAM" id="SSF56672">
    <property type="entry name" value="DNA/RNA polymerases"/>
    <property type="match status" value="1"/>
</dbReference>
<dbReference type="PANTHER" id="PTHR37984:SF5">
    <property type="entry name" value="PROTEIN NYNRIN-LIKE"/>
    <property type="match status" value="1"/>
</dbReference>
<dbReference type="Pfam" id="PF17917">
    <property type="entry name" value="RT_RNaseH"/>
    <property type="match status" value="1"/>
</dbReference>
<evidence type="ECO:0000256" key="2">
    <source>
        <dbReference type="ARBA" id="ARBA00022695"/>
    </source>
</evidence>
<name>A0A388L4W0_CHABU</name>
<keyword evidence="3" id="KW-0540">Nuclease</keyword>
<dbReference type="Gene3D" id="3.30.70.270">
    <property type="match status" value="2"/>
</dbReference>
<keyword evidence="1" id="KW-0808">Transferase</keyword>
<dbReference type="InterPro" id="IPR041373">
    <property type="entry name" value="RT_RNaseH"/>
</dbReference>
<protein>
    <recommendedName>
        <fullName evidence="8">Reverse transcriptase domain-containing protein</fullName>
    </recommendedName>
</protein>
<keyword evidence="6" id="KW-0695">RNA-directed DNA polymerase</keyword>
<keyword evidence="4" id="KW-0255">Endonuclease</keyword>
<dbReference type="GO" id="GO:0003964">
    <property type="term" value="F:RNA-directed DNA polymerase activity"/>
    <property type="evidence" value="ECO:0007669"/>
    <property type="project" value="UniProtKB-KW"/>
</dbReference>
<evidence type="ECO:0000256" key="4">
    <source>
        <dbReference type="ARBA" id="ARBA00022759"/>
    </source>
</evidence>
<dbReference type="OrthoDB" id="5920460at2759"/>
<evidence type="ECO:0000313" key="9">
    <source>
        <dbReference type="EMBL" id="GBG77341.1"/>
    </source>
</evidence>
<evidence type="ECO:0000256" key="6">
    <source>
        <dbReference type="ARBA" id="ARBA00022918"/>
    </source>
</evidence>
<dbReference type="EMBL" id="BFEA01000265">
    <property type="protein sequence ID" value="GBG77341.1"/>
    <property type="molecule type" value="Genomic_DNA"/>
</dbReference>